<dbReference type="InterPro" id="IPR006685">
    <property type="entry name" value="MscS_channel_2nd"/>
</dbReference>
<comment type="caution">
    <text evidence="11">The sequence shown here is derived from an EMBL/GenBank/DDBJ whole genome shotgun (WGS) entry which is preliminary data.</text>
</comment>
<feature type="transmembrane region" description="Helical" evidence="7">
    <location>
        <begin position="210"/>
        <end position="228"/>
    </location>
</feature>
<dbReference type="Gene3D" id="1.10.287.1260">
    <property type="match status" value="1"/>
</dbReference>
<evidence type="ECO:0000259" key="9">
    <source>
        <dbReference type="Pfam" id="PF00924"/>
    </source>
</evidence>
<evidence type="ECO:0000256" key="8">
    <source>
        <dbReference type="SAM" id="SignalP"/>
    </source>
</evidence>
<dbReference type="InterPro" id="IPR049278">
    <property type="entry name" value="MS_channel_C"/>
</dbReference>
<dbReference type="InterPro" id="IPR010920">
    <property type="entry name" value="LSM_dom_sf"/>
</dbReference>
<protein>
    <recommendedName>
        <fullName evidence="7">Small-conductance mechanosensitive channel</fullName>
    </recommendedName>
</protein>
<keyword evidence="4 7" id="KW-0812">Transmembrane</keyword>
<evidence type="ECO:0000256" key="1">
    <source>
        <dbReference type="ARBA" id="ARBA00004651"/>
    </source>
</evidence>
<feature type="domain" description="Mechanosensitive ion channel MscS" evidence="9">
    <location>
        <begin position="355"/>
        <end position="420"/>
    </location>
</feature>
<dbReference type="Gene3D" id="2.30.30.60">
    <property type="match status" value="1"/>
</dbReference>
<feature type="transmembrane region" description="Helical" evidence="7">
    <location>
        <begin position="341"/>
        <end position="367"/>
    </location>
</feature>
<dbReference type="Pfam" id="PF00924">
    <property type="entry name" value="MS_channel_2nd"/>
    <property type="match status" value="1"/>
</dbReference>
<dbReference type="InterPro" id="IPR023408">
    <property type="entry name" value="MscS_beta-dom_sf"/>
</dbReference>
<feature type="domain" description="Mechanosensitive ion channel MscS C-terminal" evidence="10">
    <location>
        <begin position="432"/>
        <end position="513"/>
    </location>
</feature>
<dbReference type="InterPro" id="IPR045275">
    <property type="entry name" value="MscS_archaea/bacteria_type"/>
</dbReference>
<feature type="signal peptide" evidence="8">
    <location>
        <begin position="1"/>
        <end position="23"/>
    </location>
</feature>
<accession>A0ABY1NC07</accession>
<gene>
    <name evidence="11" type="ORF">SAMN06265373_101548</name>
</gene>
<keyword evidence="6 7" id="KW-0472">Membrane</keyword>
<dbReference type="RefSeq" id="WP_283424399.1">
    <property type="nucleotide sequence ID" value="NZ_FXTY01000001.1"/>
</dbReference>
<keyword evidence="5 7" id="KW-1133">Transmembrane helix</keyword>
<dbReference type="Gene3D" id="3.30.70.100">
    <property type="match status" value="1"/>
</dbReference>
<comment type="similarity">
    <text evidence="2 7">Belongs to the MscS (TC 1.A.23) family.</text>
</comment>
<evidence type="ECO:0000313" key="11">
    <source>
        <dbReference type="EMBL" id="SMP05303.1"/>
    </source>
</evidence>
<evidence type="ECO:0000256" key="2">
    <source>
        <dbReference type="ARBA" id="ARBA00008017"/>
    </source>
</evidence>
<evidence type="ECO:0000259" key="10">
    <source>
        <dbReference type="Pfam" id="PF21082"/>
    </source>
</evidence>
<dbReference type="Pfam" id="PF21082">
    <property type="entry name" value="MS_channel_3rd"/>
    <property type="match status" value="1"/>
</dbReference>
<dbReference type="Proteomes" id="UP001157961">
    <property type="component" value="Unassembled WGS sequence"/>
</dbReference>
<comment type="function">
    <text evidence="7">Mechanosensitive channel that participates in the regulation of osmotic pressure changes within the cell, opening in response to stretch forces in the membrane lipid bilayer, without the need for other proteins. Contributes to normal resistance to hypoosmotic shock. Forms an ion channel of 1.0 nanosiemens conductance with a slight preference for anions.</text>
</comment>
<dbReference type="InterPro" id="IPR011066">
    <property type="entry name" value="MscS_channel_C_sf"/>
</dbReference>
<comment type="subcellular location">
    <subcellularLocation>
        <location evidence="7">Cell inner membrane</location>
        <topology evidence="7">Multi-pass membrane protein</topology>
    </subcellularLocation>
    <subcellularLocation>
        <location evidence="1">Cell membrane</location>
        <topology evidence="1">Multi-pass membrane protein</topology>
    </subcellularLocation>
</comment>
<keyword evidence="3" id="KW-1003">Cell membrane</keyword>
<dbReference type="EMBL" id="FXTY01000001">
    <property type="protein sequence ID" value="SMP05303.1"/>
    <property type="molecule type" value="Genomic_DNA"/>
</dbReference>
<keyword evidence="12" id="KW-1185">Reference proteome</keyword>
<keyword evidence="7" id="KW-0406">Ion transport</keyword>
<proteinExistence type="inferred from homology"/>
<dbReference type="SUPFAM" id="SSF50182">
    <property type="entry name" value="Sm-like ribonucleoproteins"/>
    <property type="match status" value="1"/>
</dbReference>
<evidence type="ECO:0000256" key="4">
    <source>
        <dbReference type="ARBA" id="ARBA00022692"/>
    </source>
</evidence>
<dbReference type="PANTHER" id="PTHR30221:SF18">
    <property type="entry name" value="SLL0590 PROTEIN"/>
    <property type="match status" value="1"/>
</dbReference>
<keyword evidence="7" id="KW-0407">Ion channel</keyword>
<evidence type="ECO:0000256" key="3">
    <source>
        <dbReference type="ARBA" id="ARBA00022475"/>
    </source>
</evidence>
<keyword evidence="7" id="KW-0813">Transport</keyword>
<keyword evidence="8" id="KW-0732">Signal</keyword>
<organism evidence="11 12">
    <name type="scientific">Shimia sagamensis</name>
    <dbReference type="NCBI Taxonomy" id="1566352"/>
    <lineage>
        <taxon>Bacteria</taxon>
        <taxon>Pseudomonadati</taxon>
        <taxon>Pseudomonadota</taxon>
        <taxon>Alphaproteobacteria</taxon>
        <taxon>Rhodobacterales</taxon>
        <taxon>Roseobacteraceae</taxon>
    </lineage>
</organism>
<dbReference type="PANTHER" id="PTHR30221">
    <property type="entry name" value="SMALL-CONDUCTANCE MECHANOSENSITIVE CHANNEL"/>
    <property type="match status" value="1"/>
</dbReference>
<feature type="transmembrane region" description="Helical" evidence="7">
    <location>
        <begin position="153"/>
        <end position="172"/>
    </location>
</feature>
<feature type="transmembrane region" description="Helical" evidence="7">
    <location>
        <begin position="309"/>
        <end position="329"/>
    </location>
</feature>
<dbReference type="SUPFAM" id="SSF82689">
    <property type="entry name" value="Mechanosensitive channel protein MscS (YggB), C-terminal domain"/>
    <property type="match status" value="1"/>
</dbReference>
<keyword evidence="7" id="KW-0997">Cell inner membrane</keyword>
<evidence type="ECO:0000256" key="7">
    <source>
        <dbReference type="RuleBase" id="RU369025"/>
    </source>
</evidence>
<sequence>MGTLTYFLRIFAVFLLSVGFAWAQEEVVEEPGPPAVDDDVFVQAVEVDGEQLFAVRGSTALPAEERAALVAKRIVDVAERSEATTVVMGVERGELGQTIFADGVMVSVTTQADADYEQMELAVLASLHAEAIEAAILTYRANRTDEAFSHSTLTALAWSAIFAFYCGILFWLRKRVPRLLAGIVELRTRAIQEATGDIVQSQAVSNIAKFLIRLLVDITLFTGFYYYLSFVLHSFPNTRPIAELLIRYVTDPILELMMGFVSYVPNLVTILIIAAIARWMIKAVYLFFESVDKGVIELKTFEDHWVWPTYNLIRGAIILTAAVICFPYIPGSDSAAFQGLTILVGIMVSLGSNSVISNVLAGLFVLYKRSMNVGDRIRVGDHYGDVMQIRLMETYLRSVKNELISIPNATLLSSEVINYSSKIDGKGLLLHTTVGIGYEEPRKKVEAMLIEAARRTKGLKKSPEPFVLVTGLLDFATNYQINAFTTRGSSLPLLLSELHKNITDVFNENSVQIMTPNYETDTPELKISEVEWDEPLAHETAAEAAAQKA</sequence>
<name>A0ABY1NC07_9RHOB</name>
<evidence type="ECO:0000256" key="5">
    <source>
        <dbReference type="ARBA" id="ARBA00022989"/>
    </source>
</evidence>
<reference evidence="11 12" key="1">
    <citation type="submission" date="2017-05" db="EMBL/GenBank/DDBJ databases">
        <authorList>
            <person name="Varghese N."/>
            <person name="Submissions S."/>
        </authorList>
    </citation>
    <scope>NUCLEOTIDE SEQUENCE [LARGE SCALE GENOMIC DNA]</scope>
    <source>
        <strain evidence="11 12">DSM 29734</strain>
    </source>
</reference>
<evidence type="ECO:0000313" key="12">
    <source>
        <dbReference type="Proteomes" id="UP001157961"/>
    </source>
</evidence>
<feature type="chain" id="PRO_5047192863" description="Small-conductance mechanosensitive channel" evidence="8">
    <location>
        <begin position="24"/>
        <end position="549"/>
    </location>
</feature>
<evidence type="ECO:0000256" key="6">
    <source>
        <dbReference type="ARBA" id="ARBA00023136"/>
    </source>
</evidence>
<comment type="subunit">
    <text evidence="7">Homoheptamer.</text>
</comment>